<keyword evidence="4 12" id="KW-0949">S-adenosyl-L-methionine</keyword>
<evidence type="ECO:0000256" key="7">
    <source>
        <dbReference type="ARBA" id="ARBA00039099"/>
    </source>
</evidence>
<dbReference type="FunFam" id="3.30.56.70:FF:000001">
    <property type="entry name" value="tRNA (guanine(26)-N(2))-dimethyltransferase"/>
    <property type="match status" value="1"/>
</dbReference>
<dbReference type="Gene3D" id="3.40.50.150">
    <property type="entry name" value="Vaccinia Virus protein VP39"/>
    <property type="match status" value="1"/>
</dbReference>
<comment type="similarity">
    <text evidence="12">Belongs to the class I-like SAM-binding methyltransferase superfamily. Trm1 family.</text>
</comment>
<proteinExistence type="inferred from homology"/>
<feature type="compositionally biased region" description="Basic and acidic residues" evidence="13">
    <location>
        <begin position="654"/>
        <end position="666"/>
    </location>
</feature>
<dbReference type="Pfam" id="PF02005">
    <property type="entry name" value="TRM"/>
    <property type="match status" value="2"/>
</dbReference>
<evidence type="ECO:0000256" key="2">
    <source>
        <dbReference type="ARBA" id="ARBA00022603"/>
    </source>
</evidence>
<dbReference type="GeneID" id="54297428"/>
<dbReference type="InterPro" id="IPR029063">
    <property type="entry name" value="SAM-dependent_MTases_sf"/>
</dbReference>
<dbReference type="PROSITE" id="PS51626">
    <property type="entry name" value="SAM_MT_TRM1"/>
    <property type="match status" value="1"/>
</dbReference>
<feature type="compositionally biased region" description="Polar residues" evidence="13">
    <location>
        <begin position="1"/>
        <end position="11"/>
    </location>
</feature>
<feature type="region of interest" description="Disordered" evidence="13">
    <location>
        <begin position="1"/>
        <end position="28"/>
    </location>
</feature>
<dbReference type="GO" id="GO:0002940">
    <property type="term" value="P:tRNA N2-guanine methylation"/>
    <property type="evidence" value="ECO:0007669"/>
    <property type="project" value="TreeGrafter"/>
</dbReference>
<feature type="compositionally biased region" description="Basic residues" evidence="13">
    <location>
        <begin position="106"/>
        <end position="115"/>
    </location>
</feature>
<dbReference type="GO" id="GO:0000049">
    <property type="term" value="F:tRNA binding"/>
    <property type="evidence" value="ECO:0007669"/>
    <property type="project" value="UniProtKB-UniRule"/>
</dbReference>
<protein>
    <recommendedName>
        <fullName evidence="7">tRNA (guanine(26)-N(2))-dimethyltransferase</fullName>
        <ecNumber evidence="7">2.1.1.216</ecNumber>
    </recommendedName>
    <alternativeName>
        <fullName evidence="10">tRNA 2,2-dimethylguanosine-26 methyltransferase</fullName>
    </alternativeName>
    <alternativeName>
        <fullName evidence="9">tRNA(guanine-26,N(2)-N(2)) methyltransferase</fullName>
    </alternativeName>
    <alternativeName>
        <fullName evidence="11">tRNA(m(2,2)G26)dimethyltransferase</fullName>
    </alternativeName>
</protein>
<evidence type="ECO:0000256" key="8">
    <source>
        <dbReference type="ARBA" id="ARBA00051897"/>
    </source>
</evidence>
<reference evidence="14" key="1">
    <citation type="journal article" date="2020" name="Stud. Mycol.">
        <title>101 Dothideomycetes genomes: a test case for predicting lifestyles and emergence of pathogens.</title>
        <authorList>
            <person name="Haridas S."/>
            <person name="Albert R."/>
            <person name="Binder M."/>
            <person name="Bloem J."/>
            <person name="Labutti K."/>
            <person name="Salamov A."/>
            <person name="Andreopoulos B."/>
            <person name="Baker S."/>
            <person name="Barry K."/>
            <person name="Bills G."/>
            <person name="Bluhm B."/>
            <person name="Cannon C."/>
            <person name="Castanera R."/>
            <person name="Culley D."/>
            <person name="Daum C."/>
            <person name="Ezra D."/>
            <person name="Gonzalez J."/>
            <person name="Henrissat B."/>
            <person name="Kuo A."/>
            <person name="Liang C."/>
            <person name="Lipzen A."/>
            <person name="Lutzoni F."/>
            <person name="Magnuson J."/>
            <person name="Mondo S."/>
            <person name="Nolan M."/>
            <person name="Ohm R."/>
            <person name="Pangilinan J."/>
            <person name="Park H.-J."/>
            <person name="Ramirez L."/>
            <person name="Alfaro M."/>
            <person name="Sun H."/>
            <person name="Tritt A."/>
            <person name="Yoshinaga Y."/>
            <person name="Zwiers L.-H."/>
            <person name="Turgeon B."/>
            <person name="Goodwin S."/>
            <person name="Spatafora J."/>
            <person name="Crous P."/>
            <person name="Grigoriev I."/>
        </authorList>
    </citation>
    <scope>NUCLEOTIDE SEQUENCE</scope>
    <source>
        <strain evidence="14">CBS 121167</strain>
    </source>
</reference>
<evidence type="ECO:0000313" key="14">
    <source>
        <dbReference type="EMBL" id="KAF2144989.1"/>
    </source>
</evidence>
<evidence type="ECO:0000256" key="10">
    <source>
        <dbReference type="ARBA" id="ARBA00082896"/>
    </source>
</evidence>
<evidence type="ECO:0000256" key="9">
    <source>
        <dbReference type="ARBA" id="ARBA00077143"/>
    </source>
</evidence>
<evidence type="ECO:0000256" key="12">
    <source>
        <dbReference type="PROSITE-ProRule" id="PRU00958"/>
    </source>
</evidence>
<dbReference type="GO" id="GO:0005634">
    <property type="term" value="C:nucleus"/>
    <property type="evidence" value="ECO:0007669"/>
    <property type="project" value="TreeGrafter"/>
</dbReference>
<dbReference type="RefSeq" id="XP_033400701.1">
    <property type="nucleotide sequence ID" value="XM_033539932.1"/>
</dbReference>
<dbReference type="PANTHER" id="PTHR10631:SF3">
    <property type="entry name" value="TRNA (GUANINE(26)-N(2))-DIMETHYLTRANSFERASE"/>
    <property type="match status" value="1"/>
</dbReference>
<evidence type="ECO:0000256" key="6">
    <source>
        <dbReference type="ARBA" id="ARBA00022884"/>
    </source>
</evidence>
<evidence type="ECO:0000256" key="5">
    <source>
        <dbReference type="ARBA" id="ARBA00022694"/>
    </source>
</evidence>
<accession>A0A6A6BLJ9</accession>
<keyword evidence="3 12" id="KW-0808">Transferase</keyword>
<dbReference type="OrthoDB" id="6349953at2759"/>
<evidence type="ECO:0000256" key="11">
    <source>
        <dbReference type="ARBA" id="ARBA00083299"/>
    </source>
</evidence>
<feature type="region of interest" description="Disordered" evidence="13">
    <location>
        <begin position="508"/>
        <end position="532"/>
    </location>
</feature>
<feature type="compositionally biased region" description="Low complexity" evidence="13">
    <location>
        <begin position="519"/>
        <end position="532"/>
    </location>
</feature>
<dbReference type="FunFam" id="3.40.50.150:FF:000051">
    <property type="entry name" value="tRNA (guanine(26)-N(2))-dimethyltransferase"/>
    <property type="match status" value="1"/>
</dbReference>
<feature type="region of interest" description="Disordered" evidence="13">
    <location>
        <begin position="185"/>
        <end position="208"/>
    </location>
</feature>
<dbReference type="CDD" id="cd02440">
    <property type="entry name" value="AdoMet_MTases"/>
    <property type="match status" value="1"/>
</dbReference>
<keyword evidence="6 12" id="KW-0694">RNA-binding</keyword>
<dbReference type="EMBL" id="ML995478">
    <property type="protein sequence ID" value="KAF2144989.1"/>
    <property type="molecule type" value="Genomic_DNA"/>
</dbReference>
<evidence type="ECO:0000256" key="13">
    <source>
        <dbReference type="SAM" id="MobiDB-lite"/>
    </source>
</evidence>
<feature type="compositionally biased region" description="Basic and acidic residues" evidence="13">
    <location>
        <begin position="693"/>
        <end position="712"/>
    </location>
</feature>
<sequence length="731" mass="79340">MAESTSASSVPLSAEPRADQRVTHEGREYTTIKEGLAYILVPPNAITEADPKKAGKYEEGVEEKPSVFYNPIQQFNRDLSVLAIRAFGEDALAQKQHKHDQQMERNKKRKERTAKRKLEQAEKEKGAEGGEDGAEEQNGRKRQRTDDTGAGITKEPTGSADAAGASKDESAMFDDSVTKDQDMLAADGAAKPATEEDASATNGAPKGPRFRILDALSATGLRALRYAQEIPFVTSVTGNDLSPAATDVMKLNIAHNKLEQKITSVTGNALAHMYLHVGQEGVGGPGARYDVIDLDPYGTAVPFLDAAVQAVTDGGLLCVTCTDAGVFASTGYLEKTYSQYGGLPLKGHHSHEGGLRLILHAVATAAAKYGITIEPLLSLSIDFYARVFVRVRKAPAEVKFLAGKTMIVYNCDSGCGAWTTQYLARNVQHEGKKGLYYKHSFAQGPSVPARCPHCDFKTHLAGPMWGGPMHNPAFIEKILSYLPGADKTTYGTTERIEGMLRTAYEELLPDTPSTQPELSSTTGATSTDTATPTDELKLIPRVPASDLDRHPFFFIPSDLARILRCQSPSEAAVKGALRGLGYRATRSHTKPGTVKTDAPWAVVWEVMREWVRQRAPIKEGAIRELMPGWGVWQKRRELVVAKAAAEAAAAAAEGEAKPAEEARPAGEAKSATTTPENGGRRRLPSQEPGTPLHELKVVFDEQLGRDARESKKLVRYQMNPRANWGPMVRAK</sequence>
<organism evidence="14 15">
    <name type="scientific">Aplosporella prunicola CBS 121167</name>
    <dbReference type="NCBI Taxonomy" id="1176127"/>
    <lineage>
        <taxon>Eukaryota</taxon>
        <taxon>Fungi</taxon>
        <taxon>Dikarya</taxon>
        <taxon>Ascomycota</taxon>
        <taxon>Pezizomycotina</taxon>
        <taxon>Dothideomycetes</taxon>
        <taxon>Dothideomycetes incertae sedis</taxon>
        <taxon>Botryosphaeriales</taxon>
        <taxon>Aplosporellaceae</taxon>
        <taxon>Aplosporella</taxon>
    </lineage>
</organism>
<feature type="compositionally biased region" description="Basic and acidic residues" evidence="13">
    <location>
        <begin position="116"/>
        <end position="128"/>
    </location>
</feature>
<evidence type="ECO:0000256" key="1">
    <source>
        <dbReference type="ARBA" id="ARBA00022555"/>
    </source>
</evidence>
<dbReference type="SUPFAM" id="SSF53335">
    <property type="entry name" value="S-adenosyl-L-methionine-dependent methyltransferases"/>
    <property type="match status" value="1"/>
</dbReference>
<keyword evidence="15" id="KW-1185">Reference proteome</keyword>
<gene>
    <name evidence="14" type="ORF">K452DRAFT_284380</name>
</gene>
<dbReference type="EC" id="2.1.1.216" evidence="7"/>
<dbReference type="Proteomes" id="UP000799438">
    <property type="component" value="Unassembled WGS sequence"/>
</dbReference>
<dbReference type="AlphaFoldDB" id="A0A6A6BLJ9"/>
<keyword evidence="2 12" id="KW-0489">Methyltransferase</keyword>
<feature type="region of interest" description="Disordered" evidence="13">
    <location>
        <begin position="651"/>
        <end position="731"/>
    </location>
</feature>
<evidence type="ECO:0000256" key="3">
    <source>
        <dbReference type="ARBA" id="ARBA00022679"/>
    </source>
</evidence>
<comment type="catalytic activity">
    <reaction evidence="8">
        <text>guanosine(26) in tRNA + 2 S-adenosyl-L-methionine = N(2)-dimethylguanosine(26) in tRNA + 2 S-adenosyl-L-homocysteine + 2 H(+)</text>
        <dbReference type="Rhea" id="RHEA:43140"/>
        <dbReference type="Rhea" id="RHEA-COMP:10359"/>
        <dbReference type="Rhea" id="RHEA-COMP:10360"/>
        <dbReference type="ChEBI" id="CHEBI:15378"/>
        <dbReference type="ChEBI" id="CHEBI:57856"/>
        <dbReference type="ChEBI" id="CHEBI:59789"/>
        <dbReference type="ChEBI" id="CHEBI:74269"/>
        <dbReference type="ChEBI" id="CHEBI:74513"/>
        <dbReference type="EC" id="2.1.1.216"/>
    </reaction>
</comment>
<dbReference type="InterPro" id="IPR042296">
    <property type="entry name" value="tRNA_met_Trm1_C"/>
</dbReference>
<keyword evidence="1 12" id="KW-0820">tRNA-binding</keyword>
<dbReference type="InterPro" id="IPR002905">
    <property type="entry name" value="Trm1"/>
</dbReference>
<evidence type="ECO:0000256" key="4">
    <source>
        <dbReference type="ARBA" id="ARBA00022691"/>
    </source>
</evidence>
<feature type="region of interest" description="Disordered" evidence="13">
    <location>
        <begin position="93"/>
        <end position="172"/>
    </location>
</feature>
<feature type="compositionally biased region" description="Basic and acidic residues" evidence="13">
    <location>
        <begin position="16"/>
        <end position="28"/>
    </location>
</feature>
<keyword evidence="5 12" id="KW-0819">tRNA processing</keyword>
<evidence type="ECO:0000313" key="15">
    <source>
        <dbReference type="Proteomes" id="UP000799438"/>
    </source>
</evidence>
<dbReference type="GO" id="GO:0160104">
    <property type="term" value="F:tRNA (guanine(26)-N2)-dimethyltransferase activity"/>
    <property type="evidence" value="ECO:0007669"/>
    <property type="project" value="UniProtKB-EC"/>
</dbReference>
<dbReference type="Gene3D" id="3.30.56.70">
    <property type="entry name" value="N2,N2-dimethylguanosine tRNA methyltransferase, C-terminal domain"/>
    <property type="match status" value="1"/>
</dbReference>
<dbReference type="PANTHER" id="PTHR10631">
    <property type="entry name" value="N 2 ,N 2 -DIMETHYLGUANOSINE TRNA METHYLTRANSFERASE"/>
    <property type="match status" value="1"/>
</dbReference>
<name>A0A6A6BLJ9_9PEZI</name>